<sequence length="111" mass="12088">MSLQEISHLLQIEVRDDHTVLLAASDDDSGETAAEIILDEQIGNTDGYFVRGDGNFTQTAEDIELDSRDDGPWLTATLNKADGEPGDPQGINLALHIENQDGELVWVDPKA</sequence>
<proteinExistence type="predicted"/>
<keyword evidence="2" id="KW-1185">Reference proteome</keyword>
<protein>
    <submittedName>
        <fullName evidence="1">Uncharacterized protein</fullName>
    </submittedName>
</protein>
<dbReference type="EMBL" id="JAOPJF010000045">
    <property type="protein sequence ID" value="KAK1142928.1"/>
    <property type="molecule type" value="Genomic_DNA"/>
</dbReference>
<comment type="caution">
    <text evidence="1">The sequence shown here is derived from an EMBL/GenBank/DDBJ whole genome shotgun (WGS) entry which is preliminary data.</text>
</comment>
<gene>
    <name evidence="1" type="ORF">N8T08_007169</name>
</gene>
<name>A0ACC3AYN7_9EURO</name>
<evidence type="ECO:0000313" key="2">
    <source>
        <dbReference type="Proteomes" id="UP001177260"/>
    </source>
</evidence>
<evidence type="ECO:0000313" key="1">
    <source>
        <dbReference type="EMBL" id="KAK1142928.1"/>
    </source>
</evidence>
<reference evidence="1 2" key="1">
    <citation type="journal article" date="2023" name="ACS Omega">
        <title>Identification of the Neoaspergillic Acid Biosynthesis Gene Cluster by Establishing an In Vitro CRISPR-Ribonucleoprotein Genetic System in Aspergillus melleus.</title>
        <authorList>
            <person name="Yuan B."/>
            <person name="Grau M.F."/>
            <person name="Murata R.M."/>
            <person name="Torok T."/>
            <person name="Venkateswaran K."/>
            <person name="Stajich J.E."/>
            <person name="Wang C.C.C."/>
        </authorList>
    </citation>
    <scope>NUCLEOTIDE SEQUENCE [LARGE SCALE GENOMIC DNA]</scope>
    <source>
        <strain evidence="1 2">IMV 1140</strain>
    </source>
</reference>
<accession>A0ACC3AYN7</accession>
<organism evidence="1 2">
    <name type="scientific">Aspergillus melleus</name>
    <dbReference type="NCBI Taxonomy" id="138277"/>
    <lineage>
        <taxon>Eukaryota</taxon>
        <taxon>Fungi</taxon>
        <taxon>Dikarya</taxon>
        <taxon>Ascomycota</taxon>
        <taxon>Pezizomycotina</taxon>
        <taxon>Eurotiomycetes</taxon>
        <taxon>Eurotiomycetidae</taxon>
        <taxon>Eurotiales</taxon>
        <taxon>Aspergillaceae</taxon>
        <taxon>Aspergillus</taxon>
        <taxon>Aspergillus subgen. Circumdati</taxon>
    </lineage>
</organism>
<dbReference type="Proteomes" id="UP001177260">
    <property type="component" value="Unassembled WGS sequence"/>
</dbReference>